<evidence type="ECO:0000256" key="6">
    <source>
        <dbReference type="PROSITE-ProRule" id="PRU00354"/>
    </source>
</evidence>
<comment type="catalytic activity">
    <reaction evidence="5">
        <text>S-adenosyl 3-(methylsulfanyl)propylamine + putrescine = S-methyl-5'-thioadenosine + spermidine + H(+)</text>
        <dbReference type="Rhea" id="RHEA:12721"/>
        <dbReference type="ChEBI" id="CHEBI:15378"/>
        <dbReference type="ChEBI" id="CHEBI:17509"/>
        <dbReference type="ChEBI" id="CHEBI:57443"/>
        <dbReference type="ChEBI" id="CHEBI:57834"/>
        <dbReference type="ChEBI" id="CHEBI:326268"/>
        <dbReference type="EC" id="2.5.1.16"/>
    </reaction>
</comment>
<dbReference type="PANTHER" id="PTHR11558:SF11">
    <property type="entry name" value="SPERMIDINE SYNTHASE"/>
    <property type="match status" value="1"/>
</dbReference>
<protein>
    <recommendedName>
        <fullName evidence="3">spermidine synthase</fullName>
        <ecNumber evidence="3">2.5.1.16</ecNumber>
    </recommendedName>
</protein>
<evidence type="ECO:0000256" key="2">
    <source>
        <dbReference type="ARBA" id="ARBA00007867"/>
    </source>
</evidence>
<dbReference type="GO" id="GO:0008295">
    <property type="term" value="P:spermidine biosynthetic process"/>
    <property type="evidence" value="ECO:0007669"/>
    <property type="project" value="TreeGrafter"/>
</dbReference>
<dbReference type="Proteomes" id="UP001497480">
    <property type="component" value="Unassembled WGS sequence"/>
</dbReference>
<organism evidence="8 9">
    <name type="scientific">Lupinus luteus</name>
    <name type="common">European yellow lupine</name>
    <dbReference type="NCBI Taxonomy" id="3873"/>
    <lineage>
        <taxon>Eukaryota</taxon>
        <taxon>Viridiplantae</taxon>
        <taxon>Streptophyta</taxon>
        <taxon>Embryophyta</taxon>
        <taxon>Tracheophyta</taxon>
        <taxon>Spermatophyta</taxon>
        <taxon>Magnoliopsida</taxon>
        <taxon>eudicotyledons</taxon>
        <taxon>Gunneridae</taxon>
        <taxon>Pentapetalae</taxon>
        <taxon>rosids</taxon>
        <taxon>fabids</taxon>
        <taxon>Fabales</taxon>
        <taxon>Fabaceae</taxon>
        <taxon>Papilionoideae</taxon>
        <taxon>50 kb inversion clade</taxon>
        <taxon>genistoids sensu lato</taxon>
        <taxon>core genistoids</taxon>
        <taxon>Genisteae</taxon>
        <taxon>Lupinus</taxon>
    </lineage>
</organism>
<feature type="domain" description="PABS" evidence="7">
    <location>
        <begin position="1"/>
        <end position="103"/>
    </location>
</feature>
<sequence length="103" mass="11198">MVVDVSKQFFPDVVAVGYEDKRVTLHVGDGVAFLKAVPEGTYDAVIVDSSDPIAKLYSLNEGVVADVATKEELDTKSCEGVEGIKLERTTLNAHIDYTYTNTN</sequence>
<dbReference type="SUPFAM" id="SSF53335">
    <property type="entry name" value="S-adenosyl-L-methionine-dependent methyltransferases"/>
    <property type="match status" value="1"/>
</dbReference>
<proteinExistence type="inferred from homology"/>
<dbReference type="GO" id="GO:0004766">
    <property type="term" value="F:spermidine synthase activity"/>
    <property type="evidence" value="ECO:0007669"/>
    <property type="project" value="UniProtKB-EC"/>
</dbReference>
<evidence type="ECO:0000256" key="3">
    <source>
        <dbReference type="ARBA" id="ARBA00012455"/>
    </source>
</evidence>
<gene>
    <name evidence="8" type="ORF">LLUT_LOCUS407</name>
</gene>
<dbReference type="PANTHER" id="PTHR11558">
    <property type="entry name" value="SPERMIDINE/SPERMINE SYNTHASE"/>
    <property type="match status" value="1"/>
</dbReference>
<evidence type="ECO:0000256" key="4">
    <source>
        <dbReference type="ARBA" id="ARBA00022679"/>
    </source>
</evidence>
<dbReference type="InterPro" id="IPR001045">
    <property type="entry name" value="Spermi_synthase"/>
</dbReference>
<dbReference type="AlphaFoldDB" id="A0AAV1VR01"/>
<accession>A0AAV1VR01</accession>
<evidence type="ECO:0000256" key="1">
    <source>
        <dbReference type="ARBA" id="ARBA00005123"/>
    </source>
</evidence>
<keyword evidence="6" id="KW-0620">Polyamine biosynthesis</keyword>
<keyword evidence="9" id="KW-1185">Reference proteome</keyword>
<feature type="active site" description="Proton acceptor" evidence="6">
    <location>
        <position position="48"/>
    </location>
</feature>
<dbReference type="Gene3D" id="3.40.50.150">
    <property type="entry name" value="Vaccinia Virus protein VP39"/>
    <property type="match status" value="1"/>
</dbReference>
<evidence type="ECO:0000313" key="8">
    <source>
        <dbReference type="EMBL" id="CAL0299347.1"/>
    </source>
</evidence>
<dbReference type="EMBL" id="CAXHTB010000001">
    <property type="protein sequence ID" value="CAL0299347.1"/>
    <property type="molecule type" value="Genomic_DNA"/>
</dbReference>
<dbReference type="PROSITE" id="PS51006">
    <property type="entry name" value="PABS_2"/>
    <property type="match status" value="1"/>
</dbReference>
<name>A0AAV1VR01_LUPLU</name>
<dbReference type="InterPro" id="IPR030374">
    <property type="entry name" value="PABS"/>
</dbReference>
<dbReference type="EC" id="2.5.1.16" evidence="3"/>
<evidence type="ECO:0000259" key="7">
    <source>
        <dbReference type="PROSITE" id="PS51006"/>
    </source>
</evidence>
<evidence type="ECO:0000313" key="9">
    <source>
        <dbReference type="Proteomes" id="UP001497480"/>
    </source>
</evidence>
<reference evidence="8 9" key="1">
    <citation type="submission" date="2024-03" db="EMBL/GenBank/DDBJ databases">
        <authorList>
            <person name="Martinez-Hernandez J."/>
        </authorList>
    </citation>
    <scope>NUCLEOTIDE SEQUENCE [LARGE SCALE GENOMIC DNA]</scope>
</reference>
<comment type="pathway">
    <text evidence="1">Amine and polyamine biosynthesis; spermidine biosynthesis; spermidine from putrescine: step 1/1.</text>
</comment>
<dbReference type="GO" id="GO:0005829">
    <property type="term" value="C:cytosol"/>
    <property type="evidence" value="ECO:0007669"/>
    <property type="project" value="TreeGrafter"/>
</dbReference>
<evidence type="ECO:0000256" key="5">
    <source>
        <dbReference type="ARBA" id="ARBA00049307"/>
    </source>
</evidence>
<comment type="similarity">
    <text evidence="2">Belongs to the spermidine/spermine synthase family.</text>
</comment>
<comment type="caution">
    <text evidence="8">The sequence shown here is derived from an EMBL/GenBank/DDBJ whole genome shotgun (WGS) entry which is preliminary data.</text>
</comment>
<keyword evidence="4 6" id="KW-0808">Transferase</keyword>
<dbReference type="InterPro" id="IPR029063">
    <property type="entry name" value="SAM-dependent_MTases_sf"/>
</dbReference>
<dbReference type="Pfam" id="PF01564">
    <property type="entry name" value="Spermine_synth"/>
    <property type="match status" value="1"/>
</dbReference>